<feature type="compositionally biased region" description="Basic residues" evidence="1">
    <location>
        <begin position="297"/>
        <end position="309"/>
    </location>
</feature>
<dbReference type="GO" id="GO:0071897">
    <property type="term" value="P:DNA biosynthetic process"/>
    <property type="evidence" value="ECO:0007669"/>
    <property type="project" value="UniProtKB-ARBA"/>
</dbReference>
<feature type="compositionally biased region" description="Basic and acidic residues" evidence="1">
    <location>
        <begin position="712"/>
        <end position="721"/>
    </location>
</feature>
<feature type="compositionally biased region" description="Basic and acidic residues" evidence="1">
    <location>
        <begin position="592"/>
        <end position="612"/>
    </location>
</feature>
<organism evidence="3 4">
    <name type="scientific">Trichogramma brassicae</name>
    <dbReference type="NCBI Taxonomy" id="86971"/>
    <lineage>
        <taxon>Eukaryota</taxon>
        <taxon>Metazoa</taxon>
        <taxon>Ecdysozoa</taxon>
        <taxon>Arthropoda</taxon>
        <taxon>Hexapoda</taxon>
        <taxon>Insecta</taxon>
        <taxon>Pterygota</taxon>
        <taxon>Neoptera</taxon>
        <taxon>Endopterygota</taxon>
        <taxon>Hymenoptera</taxon>
        <taxon>Apocrita</taxon>
        <taxon>Proctotrupomorpha</taxon>
        <taxon>Chalcidoidea</taxon>
        <taxon>Trichogrammatidae</taxon>
        <taxon>Trichogramma</taxon>
    </lineage>
</organism>
<evidence type="ECO:0000256" key="1">
    <source>
        <dbReference type="SAM" id="MobiDB-lite"/>
    </source>
</evidence>
<keyword evidence="4" id="KW-1185">Reference proteome</keyword>
<protein>
    <recommendedName>
        <fullName evidence="2">Retrotransposon gag domain-containing protein</fullName>
    </recommendedName>
</protein>
<feature type="region of interest" description="Disordered" evidence="1">
    <location>
        <begin position="650"/>
        <end position="769"/>
    </location>
</feature>
<evidence type="ECO:0000313" key="4">
    <source>
        <dbReference type="Proteomes" id="UP000479190"/>
    </source>
</evidence>
<dbReference type="Proteomes" id="UP000479190">
    <property type="component" value="Unassembled WGS sequence"/>
</dbReference>
<dbReference type="InterPro" id="IPR005162">
    <property type="entry name" value="Retrotrans_gag_dom"/>
</dbReference>
<feature type="region of interest" description="Disordered" evidence="1">
    <location>
        <begin position="277"/>
        <end position="350"/>
    </location>
</feature>
<proteinExistence type="predicted"/>
<dbReference type="PANTHER" id="PTHR15503">
    <property type="entry name" value="LDOC1 RELATED"/>
    <property type="match status" value="1"/>
</dbReference>
<feature type="domain" description="Retrotransposon gag" evidence="2">
    <location>
        <begin position="158"/>
        <end position="247"/>
    </location>
</feature>
<dbReference type="Pfam" id="PF03732">
    <property type="entry name" value="Retrotrans_gag"/>
    <property type="match status" value="1"/>
</dbReference>
<name>A0A6H5IIP7_9HYME</name>
<feature type="compositionally biased region" description="Basic residues" evidence="1">
    <location>
        <begin position="699"/>
        <end position="711"/>
    </location>
</feature>
<dbReference type="Gene3D" id="3.10.10.10">
    <property type="entry name" value="HIV Type 1 Reverse Transcriptase, subunit A, domain 1"/>
    <property type="match status" value="1"/>
</dbReference>
<feature type="region of interest" description="Disordered" evidence="1">
    <location>
        <begin position="576"/>
        <end position="612"/>
    </location>
</feature>
<accession>A0A6H5IIP7</accession>
<sequence length="769" mass="88262">MEKEMEKHAIGILTSTKIARPSLENMMNNQAEKITSWVDPRKVQVNDTFDIRYFQPSLESTTHEPSMNDNKNRIRPEEESALLNGRTWNTRQNNPTPNSVLTDRPSIFTSTDLGKTMRSWNFKFNGSTEMNVEEFLRRVKECTQSARLSEMDVLGSMPELLSGIALRWYRNNKNKCQTWAQFCTEARRYFGVTQYFQERLQAEVVTRTQGSQEPVAEYIICAQALMNQLEGKWPPQQQLELLYQNMRPELRKVIPRDQVTSIARLVDLARTQERILKDEQTFREPPPPEEVFGANSRAKRRKKIIKPRKITSQLRQWPPNPVRRSTQPRSWRAERPKSSDNSTSQDELDSRIKNERNRALHCRFVRLHDCVLRANWFVIFYAMVDPRTHELYFDNIKVCQVEFDNRANKPPSISSVGLQDSTAEERAELEEIMARTLPDLGPDAPLGCTDWAEHEIEVTCEKPIKQRCYPVSQRMEEIMYEQLENMLKQGIVTPSTSSWSSPIVMVKKANGQYRFCIDYRKLNAATKVSARPMPHMDTPNKVGSVVYELVDDQGESVGQSHVRYLRLLVQPIEETEEAESEYEMQATSSEAQTHDVSDEHADANEKEANEAEMHDAMGEQANNKEISEVSDEAQMHEPALEQIELHEASGNEAQARNTKAEAIEPSSEEGNIKLDKTQKVKKAKRKNTLIVERTDSRNIGRKKPIPPRNSKRSTDEKHTNSLEEQGPTDAAENENQTPRRTTRATARRKEELRATNAKASGGAASAQSQ</sequence>
<dbReference type="InterPro" id="IPR032567">
    <property type="entry name" value="RTL1-rel"/>
</dbReference>
<dbReference type="InterPro" id="IPR043502">
    <property type="entry name" value="DNA/RNA_pol_sf"/>
</dbReference>
<dbReference type="EMBL" id="CADCXV010000838">
    <property type="protein sequence ID" value="CAB0036931.1"/>
    <property type="molecule type" value="Genomic_DNA"/>
</dbReference>
<reference evidence="3 4" key="1">
    <citation type="submission" date="2020-02" db="EMBL/GenBank/DDBJ databases">
        <authorList>
            <person name="Ferguson B K."/>
        </authorList>
    </citation>
    <scope>NUCLEOTIDE SEQUENCE [LARGE SCALE GENOMIC DNA]</scope>
</reference>
<gene>
    <name evidence="3" type="ORF">TBRA_LOCUS8772</name>
</gene>
<evidence type="ECO:0000313" key="3">
    <source>
        <dbReference type="EMBL" id="CAB0036931.1"/>
    </source>
</evidence>
<dbReference type="AlphaFoldDB" id="A0A6H5IIP7"/>
<feature type="compositionally biased region" description="Low complexity" evidence="1">
    <location>
        <begin position="759"/>
        <end position="769"/>
    </location>
</feature>
<dbReference type="OrthoDB" id="7700154at2759"/>
<evidence type="ECO:0000259" key="2">
    <source>
        <dbReference type="Pfam" id="PF03732"/>
    </source>
</evidence>
<dbReference type="PANTHER" id="PTHR15503:SF22">
    <property type="entry name" value="TRANSPOSON TY3-I GAG POLYPROTEIN"/>
    <property type="match status" value="1"/>
</dbReference>
<dbReference type="SUPFAM" id="SSF56672">
    <property type="entry name" value="DNA/RNA polymerases"/>
    <property type="match status" value="1"/>
</dbReference>